<evidence type="ECO:0000259" key="5">
    <source>
        <dbReference type="PROSITE" id="PS51352"/>
    </source>
</evidence>
<name>A0A8J5WBL5_ZIZPA</name>
<dbReference type="CDD" id="cd02947">
    <property type="entry name" value="TRX_family"/>
    <property type="match status" value="1"/>
</dbReference>
<evidence type="ECO:0000313" key="7">
    <source>
        <dbReference type="Proteomes" id="UP000729402"/>
    </source>
</evidence>
<dbReference type="AlphaFoldDB" id="A0A8J5WBL5"/>
<keyword evidence="2" id="KW-0249">Electron transport</keyword>
<reference evidence="6" key="2">
    <citation type="submission" date="2021-02" db="EMBL/GenBank/DDBJ databases">
        <authorList>
            <person name="Kimball J.A."/>
            <person name="Haas M.W."/>
            <person name="Macchietto M."/>
            <person name="Kono T."/>
            <person name="Duquette J."/>
            <person name="Shao M."/>
        </authorList>
    </citation>
    <scope>NUCLEOTIDE SEQUENCE</scope>
    <source>
        <tissue evidence="6">Fresh leaf tissue</tissue>
    </source>
</reference>
<keyword evidence="4" id="KW-0676">Redox-active center</keyword>
<dbReference type="InterPro" id="IPR013766">
    <property type="entry name" value="Thioredoxin_domain"/>
</dbReference>
<organism evidence="6 7">
    <name type="scientific">Zizania palustris</name>
    <name type="common">Northern wild rice</name>
    <dbReference type="NCBI Taxonomy" id="103762"/>
    <lineage>
        <taxon>Eukaryota</taxon>
        <taxon>Viridiplantae</taxon>
        <taxon>Streptophyta</taxon>
        <taxon>Embryophyta</taxon>
        <taxon>Tracheophyta</taxon>
        <taxon>Spermatophyta</taxon>
        <taxon>Magnoliopsida</taxon>
        <taxon>Liliopsida</taxon>
        <taxon>Poales</taxon>
        <taxon>Poaceae</taxon>
        <taxon>BOP clade</taxon>
        <taxon>Oryzoideae</taxon>
        <taxon>Oryzeae</taxon>
        <taxon>Zizaniinae</taxon>
        <taxon>Zizania</taxon>
    </lineage>
</organism>
<evidence type="ECO:0000256" key="4">
    <source>
        <dbReference type="ARBA" id="ARBA00023284"/>
    </source>
</evidence>
<dbReference type="OrthoDB" id="2121326at2759"/>
<keyword evidence="7" id="KW-1185">Reference proteome</keyword>
<accession>A0A8J5WBL5</accession>
<comment type="caution">
    <text evidence="6">The sequence shown here is derived from an EMBL/GenBank/DDBJ whole genome shotgun (WGS) entry which is preliminary data.</text>
</comment>
<dbReference type="EMBL" id="JAAALK010000082">
    <property type="protein sequence ID" value="KAG8085929.1"/>
    <property type="molecule type" value="Genomic_DNA"/>
</dbReference>
<keyword evidence="3" id="KW-1015">Disulfide bond</keyword>
<evidence type="ECO:0000256" key="3">
    <source>
        <dbReference type="ARBA" id="ARBA00023157"/>
    </source>
</evidence>
<evidence type="ECO:0000256" key="1">
    <source>
        <dbReference type="ARBA" id="ARBA00022448"/>
    </source>
</evidence>
<dbReference type="PROSITE" id="PS51352">
    <property type="entry name" value="THIOREDOXIN_2"/>
    <property type="match status" value="1"/>
</dbReference>
<dbReference type="Proteomes" id="UP000729402">
    <property type="component" value="Unassembled WGS sequence"/>
</dbReference>
<protein>
    <recommendedName>
        <fullName evidence="5">Thioredoxin domain-containing protein</fullName>
    </recommendedName>
</protein>
<gene>
    <name evidence="6" type="ORF">GUJ93_ZPchr0010g8009</name>
</gene>
<keyword evidence="1" id="KW-0813">Transport</keyword>
<evidence type="ECO:0000313" key="6">
    <source>
        <dbReference type="EMBL" id="KAG8085929.1"/>
    </source>
</evidence>
<evidence type="ECO:0000256" key="2">
    <source>
        <dbReference type="ARBA" id="ARBA00022982"/>
    </source>
</evidence>
<dbReference type="PANTHER" id="PTHR46115">
    <property type="entry name" value="THIOREDOXIN-LIKE PROTEIN 1"/>
    <property type="match status" value="1"/>
</dbReference>
<dbReference type="Pfam" id="PF00085">
    <property type="entry name" value="Thioredoxin"/>
    <property type="match status" value="1"/>
</dbReference>
<dbReference type="FunFam" id="3.40.30.10:FF:000245">
    <property type="entry name" value="Thioredoxin"/>
    <property type="match status" value="1"/>
</dbReference>
<reference evidence="6" key="1">
    <citation type="journal article" date="2021" name="bioRxiv">
        <title>Whole Genome Assembly and Annotation of Northern Wild Rice, Zizania palustris L., Supports a Whole Genome Duplication in the Zizania Genus.</title>
        <authorList>
            <person name="Haas M."/>
            <person name="Kono T."/>
            <person name="Macchietto M."/>
            <person name="Millas R."/>
            <person name="McGilp L."/>
            <person name="Shao M."/>
            <person name="Duquette J."/>
            <person name="Hirsch C.N."/>
            <person name="Kimball J."/>
        </authorList>
    </citation>
    <scope>NUCLEOTIDE SEQUENCE</scope>
    <source>
        <tissue evidence="6">Fresh leaf tissue</tissue>
    </source>
</reference>
<proteinExistence type="predicted"/>
<sequence length="135" mass="15118">MGCCGSSTVDAEEHLDYSSGNVTVITDQMCWEKKMEEVAELGKTVVVKFSATWCGPCRNAAPVFAELSLKHPEIAFVSVDVDEMPDLVTQFDIRATPTFIFMKDKEEIDKLVGGNLADLENKFEEFNRPKLYDDV</sequence>
<feature type="domain" description="Thioredoxin" evidence="5">
    <location>
        <begin position="2"/>
        <end position="135"/>
    </location>
</feature>